<evidence type="ECO:0000313" key="2">
    <source>
        <dbReference type="EMBL" id="ATQ67140.1"/>
    </source>
</evidence>
<proteinExistence type="predicted"/>
<feature type="signal peptide" evidence="1">
    <location>
        <begin position="1"/>
        <end position="23"/>
    </location>
</feature>
<sequence length="112" mass="12272">MADVKIRAPSPFWPRLAAAFAFAAPVAARGEGAEFQCFPMAETRHLIADRRLADPFASMQAASSAAHAEPIAAKLCRDRDALVYEISMLRRDGRVLRIYLDATNGQPHPGHK</sequence>
<accession>A0A2D2CWN3</accession>
<dbReference type="STRING" id="595536.GCA_000178815_04368"/>
<name>A0A2D2CWN3_METT3</name>
<keyword evidence="1" id="KW-0732">Signal</keyword>
<dbReference type="EMBL" id="CP023737">
    <property type="protein sequence ID" value="ATQ67140.1"/>
    <property type="molecule type" value="Genomic_DNA"/>
</dbReference>
<evidence type="ECO:0000313" key="3">
    <source>
        <dbReference type="Proteomes" id="UP000230709"/>
    </source>
</evidence>
<feature type="chain" id="PRO_5013568423" description="PepSY domain-containing protein" evidence="1">
    <location>
        <begin position="24"/>
        <end position="112"/>
    </location>
</feature>
<dbReference type="AlphaFoldDB" id="A0A2D2CWN3"/>
<dbReference type="RefSeq" id="WP_003610400.1">
    <property type="nucleotide sequence ID" value="NZ_ADVE02000001.1"/>
</dbReference>
<dbReference type="Proteomes" id="UP000230709">
    <property type="component" value="Chromosome"/>
</dbReference>
<evidence type="ECO:0008006" key="4">
    <source>
        <dbReference type="Google" id="ProtNLM"/>
    </source>
</evidence>
<organism evidence="2 3">
    <name type="scientific">Methylosinus trichosporium (strain ATCC 35070 / NCIMB 11131 / UNIQEM 75 / OB3b)</name>
    <dbReference type="NCBI Taxonomy" id="595536"/>
    <lineage>
        <taxon>Bacteria</taxon>
        <taxon>Pseudomonadati</taxon>
        <taxon>Pseudomonadota</taxon>
        <taxon>Alphaproteobacteria</taxon>
        <taxon>Hyphomicrobiales</taxon>
        <taxon>Methylocystaceae</taxon>
        <taxon>Methylosinus</taxon>
    </lineage>
</organism>
<gene>
    <name evidence="2" type="ORF">CQW49_03970</name>
</gene>
<evidence type="ECO:0000256" key="1">
    <source>
        <dbReference type="SAM" id="SignalP"/>
    </source>
</evidence>
<reference evidence="3" key="1">
    <citation type="submission" date="2017-10" db="EMBL/GenBank/DDBJ databases">
        <title>Completed PacBio SMRT sequence of Methylosinus trichosporium OB3b reveals presence of a third large plasmid.</title>
        <authorList>
            <person name="Charles T.C."/>
            <person name="Lynch M.D.J."/>
            <person name="Heil J.R."/>
            <person name="Cheng J."/>
        </authorList>
    </citation>
    <scope>NUCLEOTIDE SEQUENCE [LARGE SCALE GENOMIC DNA]</scope>
    <source>
        <strain evidence="3">OB3b</strain>
    </source>
</reference>
<dbReference type="KEGG" id="mtw:CQW49_03970"/>
<protein>
    <recommendedName>
        <fullName evidence="4">PepSY domain-containing protein</fullName>
    </recommendedName>
</protein>
<keyword evidence="3" id="KW-1185">Reference proteome</keyword>